<dbReference type="InterPro" id="IPR046520">
    <property type="entry name" value="DUF6697"/>
</dbReference>
<dbReference type="Pfam" id="PF20411">
    <property type="entry name" value="DUF6697"/>
    <property type="match status" value="1"/>
</dbReference>
<proteinExistence type="predicted"/>
<keyword evidence="4" id="KW-1185">Reference proteome</keyword>
<evidence type="ECO:0000259" key="2">
    <source>
        <dbReference type="Pfam" id="PF20411"/>
    </source>
</evidence>
<evidence type="ECO:0000313" key="3">
    <source>
        <dbReference type="EMBL" id="KAJ7626184.1"/>
    </source>
</evidence>
<dbReference type="AlphaFoldDB" id="A0AAD7BPA4"/>
<dbReference type="EMBL" id="JARKIF010000012">
    <property type="protein sequence ID" value="KAJ7626184.1"/>
    <property type="molecule type" value="Genomic_DNA"/>
</dbReference>
<protein>
    <recommendedName>
        <fullName evidence="2">DUF6697 domain-containing protein</fullName>
    </recommendedName>
</protein>
<feature type="domain" description="DUF6697" evidence="2">
    <location>
        <begin position="343"/>
        <end position="385"/>
    </location>
</feature>
<feature type="coiled-coil region" evidence="1">
    <location>
        <begin position="17"/>
        <end position="85"/>
    </location>
</feature>
<name>A0AAD7BPA4_9AGAR</name>
<keyword evidence="1" id="KW-0175">Coiled coil</keyword>
<accession>A0AAD7BPA4</accession>
<evidence type="ECO:0000313" key="4">
    <source>
        <dbReference type="Proteomes" id="UP001221142"/>
    </source>
</evidence>
<dbReference type="Proteomes" id="UP001221142">
    <property type="component" value="Unassembled WGS sequence"/>
</dbReference>
<organism evidence="3 4">
    <name type="scientific">Roridomyces roridus</name>
    <dbReference type="NCBI Taxonomy" id="1738132"/>
    <lineage>
        <taxon>Eukaryota</taxon>
        <taxon>Fungi</taxon>
        <taxon>Dikarya</taxon>
        <taxon>Basidiomycota</taxon>
        <taxon>Agaricomycotina</taxon>
        <taxon>Agaricomycetes</taxon>
        <taxon>Agaricomycetidae</taxon>
        <taxon>Agaricales</taxon>
        <taxon>Marasmiineae</taxon>
        <taxon>Mycenaceae</taxon>
        <taxon>Roridomyces</taxon>
    </lineage>
</organism>
<comment type="caution">
    <text evidence="3">The sequence shown here is derived from an EMBL/GenBank/DDBJ whole genome shotgun (WGS) entry which is preliminary data.</text>
</comment>
<gene>
    <name evidence="3" type="ORF">FB45DRAFT_1030480</name>
</gene>
<sequence>MDIAILQKHPELAPNVVKLMSDSLAAARLKINELRSERDILKAVSDTRPSPEKQNRRSSECGECLKQKTEEFQRVKSEMAALKHKLTQADTTLASEREKPQQRFRDNVDIHEVALRLCVEEKDRLQAVGLIRLLDGYLSPSYRVCTRMSLFPKTFGLLQTEYLHVASTRDAMGKHLEATSSTCGYLEEQLNAQVFRHHVELETTRFLYHKLLSPFPTPANRPASNTLEPVYTITLQRTSRPIFKPDVHTPRPAMNFPLRMQWIGTNQVHALVYHPTHEYCAQSHKWQRPTSLALSVGTDIDLFVNCGPSVFYAGIYTLHRTKEPTCPRELAIPPDVSPEAIAHAAGVEGILSPRIRDCFPDGELKLECFGLQCIGFDEGLYNALRGRSSHALRSEVLSAHVGASLPNMCRAT</sequence>
<evidence type="ECO:0000256" key="1">
    <source>
        <dbReference type="SAM" id="Coils"/>
    </source>
</evidence>
<reference evidence="3" key="1">
    <citation type="submission" date="2023-03" db="EMBL/GenBank/DDBJ databases">
        <title>Massive genome expansion in bonnet fungi (Mycena s.s.) driven by repeated elements and novel gene families across ecological guilds.</title>
        <authorList>
            <consortium name="Lawrence Berkeley National Laboratory"/>
            <person name="Harder C.B."/>
            <person name="Miyauchi S."/>
            <person name="Viragh M."/>
            <person name="Kuo A."/>
            <person name="Thoen E."/>
            <person name="Andreopoulos B."/>
            <person name="Lu D."/>
            <person name="Skrede I."/>
            <person name="Drula E."/>
            <person name="Henrissat B."/>
            <person name="Morin E."/>
            <person name="Kohler A."/>
            <person name="Barry K."/>
            <person name="LaButti K."/>
            <person name="Morin E."/>
            <person name="Salamov A."/>
            <person name="Lipzen A."/>
            <person name="Mereny Z."/>
            <person name="Hegedus B."/>
            <person name="Baldrian P."/>
            <person name="Stursova M."/>
            <person name="Weitz H."/>
            <person name="Taylor A."/>
            <person name="Grigoriev I.V."/>
            <person name="Nagy L.G."/>
            <person name="Martin F."/>
            <person name="Kauserud H."/>
        </authorList>
    </citation>
    <scope>NUCLEOTIDE SEQUENCE</scope>
    <source>
        <strain evidence="3">9284</strain>
    </source>
</reference>